<dbReference type="Proteomes" id="UP000887159">
    <property type="component" value="Unassembled WGS sequence"/>
</dbReference>
<sequence>MATHQHIDPNCPTSVSWGKLPIRTTQPTSRIGTLTSTFAGLKEDMCSKDSLAADQRSTRGLLATDHVILNHGQVTWTTPELAPPSPNYHTTPMGGRFSSRQI</sequence>
<dbReference type="AlphaFoldDB" id="A0A8X6WK82"/>
<dbReference type="EMBL" id="BMAU01021435">
    <property type="protein sequence ID" value="GFY36027.1"/>
    <property type="molecule type" value="Genomic_DNA"/>
</dbReference>
<evidence type="ECO:0000313" key="2">
    <source>
        <dbReference type="EMBL" id="GFY36027.1"/>
    </source>
</evidence>
<protein>
    <submittedName>
        <fullName evidence="2">Uncharacterized protein</fullName>
    </submittedName>
</protein>
<proteinExistence type="predicted"/>
<keyword evidence="3" id="KW-1185">Reference proteome</keyword>
<comment type="caution">
    <text evidence="2">The sequence shown here is derived from an EMBL/GenBank/DDBJ whole genome shotgun (WGS) entry which is preliminary data.</text>
</comment>
<organism evidence="2 3">
    <name type="scientific">Trichonephila clavipes</name>
    <name type="common">Golden silk orbweaver</name>
    <name type="synonym">Nephila clavipes</name>
    <dbReference type="NCBI Taxonomy" id="2585209"/>
    <lineage>
        <taxon>Eukaryota</taxon>
        <taxon>Metazoa</taxon>
        <taxon>Ecdysozoa</taxon>
        <taxon>Arthropoda</taxon>
        <taxon>Chelicerata</taxon>
        <taxon>Arachnida</taxon>
        <taxon>Araneae</taxon>
        <taxon>Araneomorphae</taxon>
        <taxon>Entelegynae</taxon>
        <taxon>Araneoidea</taxon>
        <taxon>Nephilidae</taxon>
        <taxon>Trichonephila</taxon>
    </lineage>
</organism>
<accession>A0A8X6WK82</accession>
<name>A0A8X6WK82_TRICX</name>
<feature type="region of interest" description="Disordered" evidence="1">
    <location>
        <begin position="78"/>
        <end position="102"/>
    </location>
</feature>
<gene>
    <name evidence="2" type="ORF">TNCV_4843991</name>
</gene>
<reference evidence="2" key="1">
    <citation type="submission" date="2020-08" db="EMBL/GenBank/DDBJ databases">
        <title>Multicomponent nature underlies the extraordinary mechanical properties of spider dragline silk.</title>
        <authorList>
            <person name="Kono N."/>
            <person name="Nakamura H."/>
            <person name="Mori M."/>
            <person name="Yoshida Y."/>
            <person name="Ohtoshi R."/>
            <person name="Malay A.D."/>
            <person name="Moran D.A.P."/>
            <person name="Tomita M."/>
            <person name="Numata K."/>
            <person name="Arakawa K."/>
        </authorList>
    </citation>
    <scope>NUCLEOTIDE SEQUENCE</scope>
</reference>
<evidence type="ECO:0000256" key="1">
    <source>
        <dbReference type="SAM" id="MobiDB-lite"/>
    </source>
</evidence>
<evidence type="ECO:0000313" key="3">
    <source>
        <dbReference type="Proteomes" id="UP000887159"/>
    </source>
</evidence>